<protein>
    <submittedName>
        <fullName evidence="2">Uncharacterized protein</fullName>
    </submittedName>
</protein>
<dbReference type="PATRIC" id="fig|1227739.3.peg.378"/>
<keyword evidence="1" id="KW-1133">Transmembrane helix</keyword>
<evidence type="ECO:0000313" key="3">
    <source>
        <dbReference type="Proteomes" id="UP000019423"/>
    </source>
</evidence>
<dbReference type="KEGG" id="hsw:Hsw_0105"/>
<feature type="transmembrane region" description="Helical" evidence="1">
    <location>
        <begin position="373"/>
        <end position="393"/>
    </location>
</feature>
<feature type="transmembrane region" description="Helical" evidence="1">
    <location>
        <begin position="100"/>
        <end position="118"/>
    </location>
</feature>
<dbReference type="Proteomes" id="UP000019423">
    <property type="component" value="Chromosome"/>
</dbReference>
<feature type="transmembrane region" description="Helical" evidence="1">
    <location>
        <begin position="149"/>
        <end position="176"/>
    </location>
</feature>
<accession>W8F1J6</accession>
<evidence type="ECO:0000313" key="2">
    <source>
        <dbReference type="EMBL" id="AHJ95700.1"/>
    </source>
</evidence>
<dbReference type="OrthoDB" id="7238679at2"/>
<dbReference type="eggNOG" id="ENOG502ZAVI">
    <property type="taxonomic scope" value="Bacteria"/>
</dbReference>
<dbReference type="EMBL" id="CP007145">
    <property type="protein sequence ID" value="AHJ95700.1"/>
    <property type="molecule type" value="Genomic_DNA"/>
</dbReference>
<proteinExistence type="predicted"/>
<keyword evidence="1" id="KW-0472">Membrane</keyword>
<keyword evidence="1" id="KW-0812">Transmembrane</keyword>
<feature type="transmembrane region" description="Helical" evidence="1">
    <location>
        <begin position="12"/>
        <end position="30"/>
    </location>
</feature>
<feature type="transmembrane region" description="Helical" evidence="1">
    <location>
        <begin position="399"/>
        <end position="425"/>
    </location>
</feature>
<evidence type="ECO:0000256" key="1">
    <source>
        <dbReference type="SAM" id="Phobius"/>
    </source>
</evidence>
<name>W8F1J6_9BACT</name>
<reference evidence="2 3" key="1">
    <citation type="submission" date="2014-01" db="EMBL/GenBank/DDBJ databases">
        <title>Complete genome sequence of ionizing-radiation resistance bacterium Hymenobacter swuensis DY53.</title>
        <authorList>
            <person name="Jung J.-H."/>
            <person name="Jeong S.-W."/>
            <person name="Joe M.-H."/>
            <person name="Cho y.-j."/>
            <person name="Kim M.-K."/>
            <person name="Lim S.-Y."/>
        </authorList>
    </citation>
    <scope>NUCLEOTIDE SEQUENCE [LARGE SCALE GENOMIC DNA]</scope>
    <source>
        <strain evidence="2 3">DY53</strain>
    </source>
</reference>
<gene>
    <name evidence="2" type="ORF">Hsw_0105</name>
</gene>
<feature type="transmembrane region" description="Helical" evidence="1">
    <location>
        <begin position="69"/>
        <end position="88"/>
    </location>
</feature>
<keyword evidence="3" id="KW-1185">Reference proteome</keyword>
<dbReference type="RefSeq" id="WP_044000616.1">
    <property type="nucleotide sequence ID" value="NZ_CP007145.1"/>
</dbReference>
<feature type="transmembrane region" description="Helical" evidence="1">
    <location>
        <begin position="196"/>
        <end position="215"/>
    </location>
</feature>
<dbReference type="HOGENOM" id="CLU_029427_0_0_10"/>
<sequence>MTLLSRAGRTLFWLLLGALVLISAGLYNGFPLVTSDSGTYLNSAVTLTVPDDRPVTYGLWVLLTGMRGTLWLVIFAQGLLLAGLLWRCITVFAPRLQHPAARLALLAGVTWLTGVSWYCSQLMPDIFTAVGALALALLLLKRSGLPEQLLLLAVLLLSALMHSSNLLTFLLTVLGVGAVGWQQGLFRRQVLHRPTWLLTLLVTLAGWGILPLLHARLGGGFELSKASSAFLMARLSESGVLEKFLQANCGPQNQYRLCEFRDKLPNDAITFMWDANSPLNQTGGWNANRSEYQQIIGQVLRSPRYYPLLVSESVQATLRQLTHIGHGDGLTAFRENTNPYWKVGEYAPYELKEYMSSMQNRSQLDFKDLNERVYGAHLLALLVLGALLLGPWRTRIAPAAVGLVLVCGAAVVSNALVTGSLANVLDRLQGRVSWLLPWACLLLLAQYLPRWTPRVAQLLARTEPPQPPRMPE</sequence>
<organism evidence="2 3">
    <name type="scientific">Hymenobacter swuensis DY53</name>
    <dbReference type="NCBI Taxonomy" id="1227739"/>
    <lineage>
        <taxon>Bacteria</taxon>
        <taxon>Pseudomonadati</taxon>
        <taxon>Bacteroidota</taxon>
        <taxon>Cytophagia</taxon>
        <taxon>Cytophagales</taxon>
        <taxon>Hymenobacteraceae</taxon>
        <taxon>Hymenobacter</taxon>
    </lineage>
</organism>
<dbReference type="STRING" id="1227739.Hsw_0105"/>
<feature type="transmembrane region" description="Helical" evidence="1">
    <location>
        <begin position="124"/>
        <end position="140"/>
    </location>
</feature>
<dbReference type="AlphaFoldDB" id="W8F1J6"/>